<reference evidence="1 2" key="1">
    <citation type="submission" date="2017-08" db="EMBL/GenBank/DDBJ databases">
        <title>The complete genome sequence of Maribacter sp. B1, isolated from deep-sea sediment.</title>
        <authorList>
            <person name="Wu Y.-H."/>
            <person name="Cheng H."/>
            <person name="Xu X.-W."/>
        </authorList>
    </citation>
    <scope>NUCLEOTIDE SEQUENCE [LARGE SCALE GENOMIC DNA]</scope>
    <source>
        <strain evidence="1 2">B1</strain>
    </source>
</reference>
<dbReference type="EMBL" id="CP022957">
    <property type="protein sequence ID" value="ASV28855.1"/>
    <property type="molecule type" value="Genomic_DNA"/>
</dbReference>
<protein>
    <submittedName>
        <fullName evidence="1">Uncharacterized protein</fullName>
    </submittedName>
</protein>
<name>A0A223V0A9_9FLAO</name>
<dbReference type="PROSITE" id="PS51257">
    <property type="entry name" value="PROKAR_LIPOPROTEIN"/>
    <property type="match status" value="1"/>
</dbReference>
<gene>
    <name evidence="1" type="ORF">CJ263_00635</name>
</gene>
<evidence type="ECO:0000313" key="1">
    <source>
        <dbReference type="EMBL" id="ASV28855.1"/>
    </source>
</evidence>
<dbReference type="RefSeq" id="WP_094995490.1">
    <property type="nucleotide sequence ID" value="NZ_BMJL01000001.1"/>
</dbReference>
<evidence type="ECO:0000313" key="2">
    <source>
        <dbReference type="Proteomes" id="UP000215244"/>
    </source>
</evidence>
<dbReference type="AlphaFoldDB" id="A0A223V0A9"/>
<sequence>MSRTFFPFFVLLVSLSGCKSHESAQNGKDGNKGMELILSGDYSGIEDEQLLVINNKVQWEEFFGRVNRTRKPGLTVPEIDFEKNTIIIRLKGETTNNQPDVVWGNVSNETLFLKRTKNSAKNESSALITPFFIYSIPKTNKSIKIQ</sequence>
<dbReference type="Proteomes" id="UP000215244">
    <property type="component" value="Chromosome"/>
</dbReference>
<dbReference type="KEGG" id="marb:CJ263_00635"/>
<proteinExistence type="predicted"/>
<dbReference type="OrthoDB" id="1442131at2"/>
<keyword evidence="2" id="KW-1185">Reference proteome</keyword>
<accession>A0A223V0A9</accession>
<organism evidence="1 2">
    <name type="scientific">Maribacter cobaltidurans</name>
    <dbReference type="NCBI Taxonomy" id="1178778"/>
    <lineage>
        <taxon>Bacteria</taxon>
        <taxon>Pseudomonadati</taxon>
        <taxon>Bacteroidota</taxon>
        <taxon>Flavobacteriia</taxon>
        <taxon>Flavobacteriales</taxon>
        <taxon>Flavobacteriaceae</taxon>
        <taxon>Maribacter</taxon>
    </lineage>
</organism>